<dbReference type="Proteomes" id="UP000441717">
    <property type="component" value="Unassembled WGS sequence"/>
</dbReference>
<feature type="domain" description="O-antigen ligase-related" evidence="6">
    <location>
        <begin position="201"/>
        <end position="351"/>
    </location>
</feature>
<dbReference type="RefSeq" id="WP_152947973.1">
    <property type="nucleotide sequence ID" value="NZ_WHYR01000052.1"/>
</dbReference>
<keyword evidence="4 5" id="KW-0472">Membrane</keyword>
<evidence type="ECO:0000313" key="7">
    <source>
        <dbReference type="EMBL" id="MQL53507.1"/>
    </source>
</evidence>
<protein>
    <recommendedName>
        <fullName evidence="6">O-antigen ligase-related domain-containing protein</fullName>
    </recommendedName>
</protein>
<gene>
    <name evidence="7" type="ORF">GFC01_14810</name>
</gene>
<organism evidence="7 8">
    <name type="scientific">Desulfofundulus thermobenzoicus</name>
    <dbReference type="NCBI Taxonomy" id="29376"/>
    <lineage>
        <taxon>Bacteria</taxon>
        <taxon>Bacillati</taxon>
        <taxon>Bacillota</taxon>
        <taxon>Clostridia</taxon>
        <taxon>Eubacteriales</taxon>
        <taxon>Peptococcaceae</taxon>
        <taxon>Desulfofundulus</taxon>
    </lineage>
</organism>
<evidence type="ECO:0000256" key="3">
    <source>
        <dbReference type="ARBA" id="ARBA00022989"/>
    </source>
</evidence>
<feature type="transmembrane region" description="Helical" evidence="5">
    <location>
        <begin position="130"/>
        <end position="149"/>
    </location>
</feature>
<dbReference type="GO" id="GO:0016020">
    <property type="term" value="C:membrane"/>
    <property type="evidence" value="ECO:0007669"/>
    <property type="project" value="UniProtKB-SubCell"/>
</dbReference>
<keyword evidence="2 5" id="KW-0812">Transmembrane</keyword>
<sequence>MDKELILLLVCGTVVFLLALVRPAYALTITLGANFFLQPRPQIAGVYVILADAAIVALTLAWIFRSIASERLTFPRTGLELAFGVLAGAYILSAVFAFDHGRALVKTVQLVEWVLLFYLTVNYGRGEKTLRLLVGTLIGVGLFEVALAAYQAARMEDFRRVTGTLGNDLGWYMFMLLLFAMVQFVTYTELKHRLLWAVAGIFFTFGFLLTQVRELWFSLLVALLVLAILEAFIHRRPKRFLRFLGVVAVSGAAGIILLLPKLGPYLVYLENRSLDTLYTRLGQWGSALNIFAAHPWAGIGPGGFGQLWVPFIPETYYSLCVAYGLVGNSEIDAHSFLFTRLAETGLLGTAAAVWVLWRLARRTARVKGLSLPPLAQGIAITARLLAVLALLTLVYSDFFQIKLFWMLVGLGLSCRSFAAGTVRPEAKAANLRPSPHEEGAYNFGC</sequence>
<feature type="transmembrane region" description="Helical" evidence="5">
    <location>
        <begin position="240"/>
        <end position="259"/>
    </location>
</feature>
<evidence type="ECO:0000259" key="6">
    <source>
        <dbReference type="Pfam" id="PF04932"/>
    </source>
</evidence>
<feature type="transmembrane region" description="Helical" evidence="5">
    <location>
        <begin position="194"/>
        <end position="209"/>
    </location>
</feature>
<feature type="transmembrane region" description="Helical" evidence="5">
    <location>
        <begin position="215"/>
        <end position="233"/>
    </location>
</feature>
<dbReference type="Pfam" id="PF04932">
    <property type="entry name" value="Wzy_C"/>
    <property type="match status" value="1"/>
</dbReference>
<proteinExistence type="predicted"/>
<dbReference type="EMBL" id="WHYR01000052">
    <property type="protein sequence ID" value="MQL53507.1"/>
    <property type="molecule type" value="Genomic_DNA"/>
</dbReference>
<feature type="transmembrane region" description="Helical" evidence="5">
    <location>
        <begin position="77"/>
        <end position="98"/>
    </location>
</feature>
<evidence type="ECO:0000256" key="4">
    <source>
        <dbReference type="ARBA" id="ARBA00023136"/>
    </source>
</evidence>
<keyword evidence="8" id="KW-1185">Reference proteome</keyword>
<reference evidence="7 8" key="1">
    <citation type="submission" date="2019-10" db="EMBL/GenBank/DDBJ databases">
        <title>Comparative genomics of sulfur disproportionating microorganisms.</title>
        <authorList>
            <person name="Ward L.M."/>
            <person name="Bertran E."/>
            <person name="Johnston D."/>
        </authorList>
    </citation>
    <scope>NUCLEOTIDE SEQUENCE [LARGE SCALE GENOMIC DNA]</scope>
    <source>
        <strain evidence="7 8">DSM 14055</strain>
    </source>
</reference>
<dbReference type="InterPro" id="IPR007016">
    <property type="entry name" value="O-antigen_ligase-rel_domated"/>
</dbReference>
<name>A0A6N7IVM4_9FIRM</name>
<feature type="transmembrane region" description="Helical" evidence="5">
    <location>
        <begin position="337"/>
        <end position="357"/>
    </location>
</feature>
<evidence type="ECO:0000313" key="8">
    <source>
        <dbReference type="Proteomes" id="UP000441717"/>
    </source>
</evidence>
<accession>A0A6N7IVM4</accession>
<feature type="transmembrane region" description="Helical" evidence="5">
    <location>
        <begin position="42"/>
        <end position="65"/>
    </location>
</feature>
<dbReference type="PANTHER" id="PTHR37422:SF13">
    <property type="entry name" value="LIPOPOLYSACCHARIDE BIOSYNTHESIS PROTEIN PA4999-RELATED"/>
    <property type="match status" value="1"/>
</dbReference>
<dbReference type="AlphaFoldDB" id="A0A6N7IVM4"/>
<evidence type="ECO:0000256" key="1">
    <source>
        <dbReference type="ARBA" id="ARBA00004141"/>
    </source>
</evidence>
<feature type="transmembrane region" description="Helical" evidence="5">
    <location>
        <begin position="169"/>
        <end position="187"/>
    </location>
</feature>
<dbReference type="PANTHER" id="PTHR37422">
    <property type="entry name" value="TEICHURONIC ACID BIOSYNTHESIS PROTEIN TUAE"/>
    <property type="match status" value="1"/>
</dbReference>
<dbReference type="InterPro" id="IPR051533">
    <property type="entry name" value="WaaL-like"/>
</dbReference>
<dbReference type="OrthoDB" id="8576060at2"/>
<feature type="transmembrane region" description="Helical" evidence="5">
    <location>
        <begin position="369"/>
        <end position="391"/>
    </location>
</feature>
<comment type="caution">
    <text evidence="7">The sequence shown here is derived from an EMBL/GenBank/DDBJ whole genome shotgun (WGS) entry which is preliminary data.</text>
</comment>
<evidence type="ECO:0000256" key="2">
    <source>
        <dbReference type="ARBA" id="ARBA00022692"/>
    </source>
</evidence>
<keyword evidence="3 5" id="KW-1133">Transmembrane helix</keyword>
<comment type="subcellular location">
    <subcellularLocation>
        <location evidence="1">Membrane</location>
        <topology evidence="1">Multi-pass membrane protein</topology>
    </subcellularLocation>
</comment>
<evidence type="ECO:0000256" key="5">
    <source>
        <dbReference type="SAM" id="Phobius"/>
    </source>
</evidence>
<feature type="transmembrane region" description="Helical" evidence="5">
    <location>
        <begin position="104"/>
        <end position="123"/>
    </location>
</feature>